<organism evidence="3 4">
    <name type="scientific">Comamonas testosteroni</name>
    <name type="common">Pseudomonas testosteroni</name>
    <dbReference type="NCBI Taxonomy" id="285"/>
    <lineage>
        <taxon>Bacteria</taxon>
        <taxon>Pseudomonadati</taxon>
        <taxon>Pseudomonadota</taxon>
        <taxon>Betaproteobacteria</taxon>
        <taxon>Burkholderiales</taxon>
        <taxon>Comamonadaceae</taxon>
        <taxon>Comamonas</taxon>
    </lineage>
</organism>
<dbReference type="PANTHER" id="PTHR30273:SF2">
    <property type="entry name" value="PROTEIN FECR"/>
    <property type="match status" value="1"/>
</dbReference>
<feature type="domain" description="FecR protein" evidence="1">
    <location>
        <begin position="150"/>
        <end position="246"/>
    </location>
</feature>
<dbReference type="Pfam" id="PF16220">
    <property type="entry name" value="DUF4880"/>
    <property type="match status" value="1"/>
</dbReference>
<dbReference type="InterPro" id="IPR032623">
    <property type="entry name" value="FecR_N"/>
</dbReference>
<keyword evidence="3" id="KW-0808">Transferase</keyword>
<dbReference type="GO" id="GO:0016989">
    <property type="term" value="F:sigma factor antagonist activity"/>
    <property type="evidence" value="ECO:0007669"/>
    <property type="project" value="TreeGrafter"/>
</dbReference>
<evidence type="ECO:0000313" key="3">
    <source>
        <dbReference type="EMBL" id="KGH30421.1"/>
    </source>
</evidence>
<proteinExistence type="predicted"/>
<dbReference type="AlphaFoldDB" id="A0A096FJ61"/>
<feature type="domain" description="FecR N-terminal" evidence="2">
    <location>
        <begin position="50"/>
        <end position="91"/>
    </location>
</feature>
<evidence type="ECO:0000259" key="2">
    <source>
        <dbReference type="Pfam" id="PF16220"/>
    </source>
</evidence>
<keyword evidence="3" id="KW-0418">Kinase</keyword>
<comment type="caution">
    <text evidence="3">The sequence shown here is derived from an EMBL/GenBank/DDBJ whole genome shotgun (WGS) entry which is preliminary data.</text>
</comment>
<gene>
    <name evidence="3" type="ORF">P353_09700</name>
</gene>
<dbReference type="PANTHER" id="PTHR30273">
    <property type="entry name" value="PERIPLASMIC SIGNAL SENSOR AND SIGMA FACTOR ACTIVATOR FECR-RELATED"/>
    <property type="match status" value="1"/>
</dbReference>
<dbReference type="Proteomes" id="UP000029553">
    <property type="component" value="Unassembled WGS sequence"/>
</dbReference>
<dbReference type="EMBL" id="AWOR01000043">
    <property type="protein sequence ID" value="KGH30421.1"/>
    <property type="molecule type" value="Genomic_DNA"/>
</dbReference>
<accession>A0A096FJ61</accession>
<dbReference type="InterPro" id="IPR012373">
    <property type="entry name" value="Ferrdict_sens_TM"/>
</dbReference>
<reference evidence="3 4" key="1">
    <citation type="submission" date="2013-09" db="EMBL/GenBank/DDBJ databases">
        <title>High correlation between genotypes and phenotypes of environmental bacteria Comamonas testosteroni strains.</title>
        <authorList>
            <person name="Liu L."/>
            <person name="Zhu W."/>
            <person name="Xia X."/>
            <person name="Xu B."/>
            <person name="Luo M."/>
            <person name="Wang G."/>
        </authorList>
    </citation>
    <scope>NUCLEOTIDE SEQUENCE [LARGE SCALE GENOMIC DNA]</scope>
    <source>
        <strain evidence="3 4">JL40</strain>
    </source>
</reference>
<sequence>MFSPGAGLIHAHCFCFVMTKRSTCRLAAPAPGTGVQLRAGGAPLDASVAEAAADWFTRLHGGAATEAEKKSWSQWHDAHADHARAWQHLQSITGALQGLNADGVGYRTLHAAPASASRRRLLGLFVGVGTAAGASWIVTRTPQWQQLAADYRSGAGERQRHTLPDGTELLLGTRSAVALNFARPERRVRLLQGEALFTTGHPPGELGELPFVVETAEGRIRALGTRFTVRQNSGKTQVAVFEGAVEIHPVDASPGSTPLRLDAGQVVVFERTHAHEPGAAGERELAWSQGQLWVDNQRLDDFLVELGRYRSGWLRVDPAVAGLRFSGVFPLGAEGGVANTDAVLAMLPSSLPVQVRWRSHWWVKVEAAHAGSH</sequence>
<dbReference type="Pfam" id="PF04773">
    <property type="entry name" value="FecR"/>
    <property type="match status" value="1"/>
</dbReference>
<evidence type="ECO:0000313" key="4">
    <source>
        <dbReference type="Proteomes" id="UP000029553"/>
    </source>
</evidence>
<dbReference type="InterPro" id="IPR006860">
    <property type="entry name" value="FecR"/>
</dbReference>
<dbReference type="PIRSF" id="PIRSF018266">
    <property type="entry name" value="FecR"/>
    <property type="match status" value="1"/>
</dbReference>
<evidence type="ECO:0000259" key="1">
    <source>
        <dbReference type="Pfam" id="PF04773"/>
    </source>
</evidence>
<dbReference type="GO" id="GO:0016301">
    <property type="term" value="F:kinase activity"/>
    <property type="evidence" value="ECO:0007669"/>
    <property type="project" value="UniProtKB-KW"/>
</dbReference>
<dbReference type="Gene3D" id="2.60.120.1440">
    <property type="match status" value="1"/>
</dbReference>
<name>A0A096FJ61_COMTE</name>
<protein>
    <submittedName>
        <fullName evidence="3">Histidine kinase</fullName>
    </submittedName>
</protein>